<accession>A0A8S3CVI7</accession>
<evidence type="ECO:0000313" key="2">
    <source>
        <dbReference type="Proteomes" id="UP000676336"/>
    </source>
</evidence>
<dbReference type="EMBL" id="CAJOBI010176473">
    <property type="protein sequence ID" value="CAF4909662.1"/>
    <property type="molecule type" value="Genomic_DNA"/>
</dbReference>
<comment type="caution">
    <text evidence="1">The sequence shown here is derived from an EMBL/GenBank/DDBJ whole genome shotgun (WGS) entry which is preliminary data.</text>
</comment>
<dbReference type="AlphaFoldDB" id="A0A8S3CVI7"/>
<proteinExistence type="predicted"/>
<dbReference type="Proteomes" id="UP000676336">
    <property type="component" value="Unassembled WGS sequence"/>
</dbReference>
<gene>
    <name evidence="1" type="ORF">SMN809_LOCUS52167</name>
</gene>
<sequence length="35" mass="4022">QLPQAVNCALNGINIYETVNLLIQNHDNKIRKLIF</sequence>
<name>A0A8S3CVI7_9BILA</name>
<reference evidence="1" key="1">
    <citation type="submission" date="2021-02" db="EMBL/GenBank/DDBJ databases">
        <authorList>
            <person name="Nowell W R."/>
        </authorList>
    </citation>
    <scope>NUCLEOTIDE SEQUENCE</scope>
</reference>
<organism evidence="1 2">
    <name type="scientific">Rotaria magnacalcarata</name>
    <dbReference type="NCBI Taxonomy" id="392030"/>
    <lineage>
        <taxon>Eukaryota</taxon>
        <taxon>Metazoa</taxon>
        <taxon>Spiralia</taxon>
        <taxon>Gnathifera</taxon>
        <taxon>Rotifera</taxon>
        <taxon>Eurotatoria</taxon>
        <taxon>Bdelloidea</taxon>
        <taxon>Philodinida</taxon>
        <taxon>Philodinidae</taxon>
        <taxon>Rotaria</taxon>
    </lineage>
</organism>
<protein>
    <submittedName>
        <fullName evidence="1">Uncharacterized protein</fullName>
    </submittedName>
</protein>
<evidence type="ECO:0000313" key="1">
    <source>
        <dbReference type="EMBL" id="CAF4909662.1"/>
    </source>
</evidence>
<feature type="non-terminal residue" evidence="1">
    <location>
        <position position="1"/>
    </location>
</feature>